<reference evidence="3" key="1">
    <citation type="submission" date="2016-10" db="EMBL/GenBank/DDBJ databases">
        <authorList>
            <person name="Varghese N."/>
            <person name="Submissions S."/>
        </authorList>
    </citation>
    <scope>NUCLEOTIDE SEQUENCE [LARGE SCALE GENOMIC DNA]</scope>
    <source>
        <strain evidence="3">DSM 44268</strain>
    </source>
</reference>
<dbReference type="EMBL" id="FNBT01000006">
    <property type="protein sequence ID" value="SDF77233.1"/>
    <property type="molecule type" value="Genomic_DNA"/>
</dbReference>
<keyword evidence="1" id="KW-1133">Transmembrane helix</keyword>
<gene>
    <name evidence="2" type="ORF">SAMN05660662_3349</name>
</gene>
<dbReference type="AlphaFoldDB" id="A0A1G7NTH6"/>
<feature type="transmembrane region" description="Helical" evidence="1">
    <location>
        <begin position="23"/>
        <end position="42"/>
    </location>
</feature>
<dbReference type="RefSeq" id="WP_176946400.1">
    <property type="nucleotide sequence ID" value="NZ_FNBT01000006.1"/>
</dbReference>
<keyword evidence="1" id="KW-0472">Membrane</keyword>
<protein>
    <recommendedName>
        <fullName evidence="4">Oxalate:formate antiporter</fullName>
    </recommendedName>
</protein>
<evidence type="ECO:0000313" key="2">
    <source>
        <dbReference type="EMBL" id="SDF77233.1"/>
    </source>
</evidence>
<sequence>MSSAASTGNSASTGNQQPTHTPIGLIAFAWTLVGVPLAYGLYQTVKTASSLFGG</sequence>
<evidence type="ECO:0000256" key="1">
    <source>
        <dbReference type="SAM" id="Phobius"/>
    </source>
</evidence>
<name>A0A1G7NTH6_9ACTN</name>
<keyword evidence="3" id="KW-1185">Reference proteome</keyword>
<dbReference type="Proteomes" id="UP000199406">
    <property type="component" value="Unassembled WGS sequence"/>
</dbReference>
<proteinExistence type="predicted"/>
<dbReference type="STRING" id="1550231.SAMN05660662_3349"/>
<evidence type="ECO:0008006" key="4">
    <source>
        <dbReference type="Google" id="ProtNLM"/>
    </source>
</evidence>
<keyword evidence="1" id="KW-0812">Transmembrane</keyword>
<evidence type="ECO:0000313" key="3">
    <source>
        <dbReference type="Proteomes" id="UP000199406"/>
    </source>
</evidence>
<organism evidence="2 3">
    <name type="scientific">Blastococcus aurantiacus</name>
    <dbReference type="NCBI Taxonomy" id="1550231"/>
    <lineage>
        <taxon>Bacteria</taxon>
        <taxon>Bacillati</taxon>
        <taxon>Actinomycetota</taxon>
        <taxon>Actinomycetes</taxon>
        <taxon>Geodermatophilales</taxon>
        <taxon>Geodermatophilaceae</taxon>
        <taxon>Blastococcus</taxon>
    </lineage>
</organism>
<accession>A0A1G7NTH6</accession>